<dbReference type="InterPro" id="IPR007310">
    <property type="entry name" value="Aerobactin_biosyn_IucA/IucC_N"/>
</dbReference>
<reference evidence="3 4" key="1">
    <citation type="submission" date="2018-06" db="EMBL/GenBank/DDBJ databases">
        <authorList>
            <consortium name="Pathogen Informatics"/>
            <person name="Doyle S."/>
        </authorList>
    </citation>
    <scope>NUCLEOTIDE SEQUENCE [LARGE SCALE GENOMIC DNA]</scope>
    <source>
        <strain evidence="3 4">NCTC12195</strain>
    </source>
</reference>
<dbReference type="InterPro" id="IPR037455">
    <property type="entry name" value="LucA/IucC-like"/>
</dbReference>
<evidence type="ECO:0000313" key="3">
    <source>
        <dbReference type="EMBL" id="SUM34386.1"/>
    </source>
</evidence>
<dbReference type="Pfam" id="PF04183">
    <property type="entry name" value="IucA_IucC"/>
    <property type="match status" value="1"/>
</dbReference>
<comment type="pathway">
    <text evidence="1">Siderophore biosynthesis.</text>
</comment>
<sequence>MKFILINKQITRTSALNNHFNDVVYQLFNGLYDFAVETVGQEAIDNYNVMVVHPWQFNEIIVKDYAQELKTQSIIPLNYQLNYFAGLSFRTLMPELPVTSPHIKLSTNVHITGEIRTLSEQTTTNGPKVTQILNNIKENDPLFHNINAETIDELAGIHFYNEADATAIKNFKK</sequence>
<protein>
    <submittedName>
        <fullName evidence="3">Siderophore synthetase superfamily, group B</fullName>
    </submittedName>
</protein>
<accession>A0A380FM10</accession>
<evidence type="ECO:0000259" key="2">
    <source>
        <dbReference type="Pfam" id="PF04183"/>
    </source>
</evidence>
<evidence type="ECO:0000313" key="4">
    <source>
        <dbReference type="Proteomes" id="UP000255277"/>
    </source>
</evidence>
<organism evidence="3 4">
    <name type="scientific">Staphylococcus gallinarum</name>
    <dbReference type="NCBI Taxonomy" id="1293"/>
    <lineage>
        <taxon>Bacteria</taxon>
        <taxon>Bacillati</taxon>
        <taxon>Bacillota</taxon>
        <taxon>Bacilli</taxon>
        <taxon>Bacillales</taxon>
        <taxon>Staphylococcaceae</taxon>
        <taxon>Staphylococcus</taxon>
    </lineage>
</organism>
<gene>
    <name evidence="3" type="ORF">NCTC12195_03911</name>
</gene>
<proteinExistence type="predicted"/>
<dbReference type="EMBL" id="UHDK01000001">
    <property type="protein sequence ID" value="SUM34386.1"/>
    <property type="molecule type" value="Genomic_DNA"/>
</dbReference>
<dbReference type="GO" id="GO:0019290">
    <property type="term" value="P:siderophore biosynthetic process"/>
    <property type="evidence" value="ECO:0007669"/>
    <property type="project" value="InterPro"/>
</dbReference>
<feature type="domain" description="Aerobactin siderophore biosynthesis IucA/IucC N-terminal" evidence="2">
    <location>
        <begin position="3"/>
        <end position="165"/>
    </location>
</feature>
<dbReference type="AlphaFoldDB" id="A0A380FM10"/>
<name>A0A380FM10_STAGA</name>
<dbReference type="STRING" id="1293.SH09_07580"/>
<dbReference type="PANTHER" id="PTHR34384">
    <property type="entry name" value="L-2,3-DIAMINOPROPANOATE--CITRATE LIGASE"/>
    <property type="match status" value="1"/>
</dbReference>
<dbReference type="Proteomes" id="UP000255277">
    <property type="component" value="Unassembled WGS sequence"/>
</dbReference>
<evidence type="ECO:0000256" key="1">
    <source>
        <dbReference type="ARBA" id="ARBA00004924"/>
    </source>
</evidence>
<dbReference type="PANTHER" id="PTHR34384:SF6">
    <property type="entry name" value="STAPHYLOFERRIN B SYNTHASE"/>
    <property type="match status" value="1"/>
</dbReference>